<sequence>MFSNDEFLVEALKDIELTAEEWQAISEACDECIKASELGESPEPQRGPATIAFILNSPTLRKDKRVTQKLKTYLLNSYTANQPTTMKNRGSAVKSYFRRTVS</sequence>
<proteinExistence type="predicted"/>
<gene>
    <name evidence="1" type="ORF">EV421DRAFT_1910970</name>
</gene>
<organism evidence="1 2">
    <name type="scientific">Armillaria borealis</name>
    <dbReference type="NCBI Taxonomy" id="47425"/>
    <lineage>
        <taxon>Eukaryota</taxon>
        <taxon>Fungi</taxon>
        <taxon>Dikarya</taxon>
        <taxon>Basidiomycota</taxon>
        <taxon>Agaricomycotina</taxon>
        <taxon>Agaricomycetes</taxon>
        <taxon>Agaricomycetidae</taxon>
        <taxon>Agaricales</taxon>
        <taxon>Marasmiineae</taxon>
        <taxon>Physalacriaceae</taxon>
        <taxon>Armillaria</taxon>
    </lineage>
</organism>
<evidence type="ECO:0000313" key="1">
    <source>
        <dbReference type="EMBL" id="KAK0432471.1"/>
    </source>
</evidence>
<name>A0AA39IXU5_9AGAR</name>
<accession>A0AA39IXU5</accession>
<keyword evidence="2" id="KW-1185">Reference proteome</keyword>
<protein>
    <submittedName>
        <fullName evidence="1">Uncharacterized protein</fullName>
    </submittedName>
</protein>
<reference evidence="1" key="1">
    <citation type="submission" date="2023-06" db="EMBL/GenBank/DDBJ databases">
        <authorList>
            <consortium name="Lawrence Berkeley National Laboratory"/>
            <person name="Ahrendt S."/>
            <person name="Sahu N."/>
            <person name="Indic B."/>
            <person name="Wong-Bajracharya J."/>
            <person name="Merenyi Z."/>
            <person name="Ke H.-M."/>
            <person name="Monk M."/>
            <person name="Kocsube S."/>
            <person name="Drula E."/>
            <person name="Lipzen A."/>
            <person name="Balint B."/>
            <person name="Henrissat B."/>
            <person name="Andreopoulos B."/>
            <person name="Martin F.M."/>
            <person name="Harder C.B."/>
            <person name="Rigling D."/>
            <person name="Ford K.L."/>
            <person name="Foster G.D."/>
            <person name="Pangilinan J."/>
            <person name="Papanicolaou A."/>
            <person name="Barry K."/>
            <person name="LaButti K."/>
            <person name="Viragh M."/>
            <person name="Koriabine M."/>
            <person name="Yan M."/>
            <person name="Riley R."/>
            <person name="Champramary S."/>
            <person name="Plett K.L."/>
            <person name="Tsai I.J."/>
            <person name="Slot J."/>
            <person name="Sipos G."/>
            <person name="Plett J."/>
            <person name="Nagy L.G."/>
            <person name="Grigoriev I.V."/>
        </authorList>
    </citation>
    <scope>NUCLEOTIDE SEQUENCE</scope>
    <source>
        <strain evidence="1">FPL87.14</strain>
    </source>
</reference>
<comment type="caution">
    <text evidence="1">The sequence shown here is derived from an EMBL/GenBank/DDBJ whole genome shotgun (WGS) entry which is preliminary data.</text>
</comment>
<dbReference type="AlphaFoldDB" id="A0AA39IXU5"/>
<evidence type="ECO:0000313" key="2">
    <source>
        <dbReference type="Proteomes" id="UP001175226"/>
    </source>
</evidence>
<dbReference type="EMBL" id="JAUEPT010000094">
    <property type="protein sequence ID" value="KAK0432471.1"/>
    <property type="molecule type" value="Genomic_DNA"/>
</dbReference>
<dbReference type="Proteomes" id="UP001175226">
    <property type="component" value="Unassembled WGS sequence"/>
</dbReference>